<protein>
    <recommendedName>
        <fullName evidence="4">Erythromycin esterase family protein</fullName>
    </recommendedName>
</protein>
<dbReference type="Gene3D" id="3.40.1660.10">
    <property type="entry name" value="EreA-like (biosynthetic domain)"/>
    <property type="match status" value="1"/>
</dbReference>
<accession>A0A9X0WJ85</accession>
<dbReference type="GO" id="GO:0046677">
    <property type="term" value="P:response to antibiotic"/>
    <property type="evidence" value="ECO:0007669"/>
    <property type="project" value="InterPro"/>
</dbReference>
<dbReference type="PIRSF" id="PIRSF036794">
    <property type="entry name" value="UCP_erythr_ester"/>
    <property type="match status" value="1"/>
</dbReference>
<dbReference type="Gene3D" id="3.30.1870.10">
    <property type="entry name" value="EreA-like, domain 2"/>
    <property type="match status" value="1"/>
</dbReference>
<feature type="region of interest" description="Disordered" evidence="1">
    <location>
        <begin position="1"/>
        <end position="36"/>
    </location>
</feature>
<organism evidence="2 3">
    <name type="scientific">Thiocapsa imhoffii</name>
    <dbReference type="NCBI Taxonomy" id="382777"/>
    <lineage>
        <taxon>Bacteria</taxon>
        <taxon>Pseudomonadati</taxon>
        <taxon>Pseudomonadota</taxon>
        <taxon>Gammaproteobacteria</taxon>
        <taxon>Chromatiales</taxon>
        <taxon>Chromatiaceae</taxon>
        <taxon>Thiocapsa</taxon>
    </lineage>
</organism>
<evidence type="ECO:0000313" key="2">
    <source>
        <dbReference type="EMBL" id="MBK1645762.1"/>
    </source>
</evidence>
<gene>
    <name evidence="2" type="ORF">CKO25_14095</name>
</gene>
<name>A0A9X0WJ85_9GAMM</name>
<dbReference type="Gene3D" id="1.20.1440.30">
    <property type="entry name" value="Biosynthetic Protein domain"/>
    <property type="match status" value="1"/>
</dbReference>
<dbReference type="EMBL" id="NRSD01000015">
    <property type="protein sequence ID" value="MBK1645762.1"/>
    <property type="molecule type" value="Genomic_DNA"/>
</dbReference>
<sequence length="490" mass="54916">MGARRASQPAEDHPIALPITDQRARRPAQAPKGSTRRRLGWLVGSGLWVAAGFALPACASENSEASRGFEDARVAELRATARPLKEASDLDPLIEAARTRRLVLLGESTHGTAEFYRWRDLLTRRLIEEAGFQFVAVEGDWASIELLNRYVKGLPGAPADARTAMLTFERWPTWMWANEEMRALVEWMRAYNDARPLAQRVGLYGIDVYGDAQARQTVVRLLRILDPELALVVSERYACLDRYGEDPIDYARAVARGQPDCEEAVAAVVELITQQPSPWEGQDPRLAFQLVQAARVVQGAERHYRKMTRPGPASWNARVDHFFDTLIHVSDYFGPQSRGIVWAHNTHIGDARATTMARQGQRNIGQLTREHHGAEDIYAVGFGTYRGTVLAGREWGAPGEVMSIPAAAPGSFEDLLERTGLTDLLLLLDDSALQEPLRERLDHRAIGVVFDPEHERTRNYVPTRMTERYDAFIHLARTRALEPLQETGVD</sequence>
<dbReference type="PANTHER" id="PTHR31299:SF0">
    <property type="entry name" value="ESTERASE, PUTATIVE (AFU_ORTHOLOGUE AFUA_1G05850)-RELATED"/>
    <property type="match status" value="1"/>
</dbReference>
<comment type="caution">
    <text evidence="2">The sequence shown here is derived from an EMBL/GenBank/DDBJ whole genome shotgun (WGS) entry which is preliminary data.</text>
</comment>
<dbReference type="InterPro" id="IPR052036">
    <property type="entry name" value="Hydrolase/PRTase-associated"/>
</dbReference>
<dbReference type="InterPro" id="IPR007815">
    <property type="entry name" value="Emycin_Estase"/>
</dbReference>
<dbReference type="PANTHER" id="PTHR31299">
    <property type="entry name" value="ESTERASE, PUTATIVE (AFU_ORTHOLOGUE AFUA_1G05850)-RELATED"/>
    <property type="match status" value="1"/>
</dbReference>
<keyword evidence="3" id="KW-1185">Reference proteome</keyword>
<evidence type="ECO:0008006" key="4">
    <source>
        <dbReference type="Google" id="ProtNLM"/>
    </source>
</evidence>
<evidence type="ECO:0000256" key="1">
    <source>
        <dbReference type="SAM" id="MobiDB-lite"/>
    </source>
</evidence>
<dbReference type="RefSeq" id="WP_200388565.1">
    <property type="nucleotide sequence ID" value="NZ_NRSD01000015.1"/>
</dbReference>
<dbReference type="SUPFAM" id="SSF159501">
    <property type="entry name" value="EreA/ChaN-like"/>
    <property type="match status" value="1"/>
</dbReference>
<reference evidence="2 3" key="1">
    <citation type="journal article" date="2020" name="Microorganisms">
        <title>Osmotic Adaptation and Compatible Solute Biosynthesis of Phototrophic Bacteria as Revealed from Genome Analyses.</title>
        <authorList>
            <person name="Imhoff J.F."/>
            <person name="Rahn T."/>
            <person name="Kunzel S."/>
            <person name="Keller A."/>
            <person name="Neulinger S.C."/>
        </authorList>
    </citation>
    <scope>NUCLEOTIDE SEQUENCE [LARGE SCALE GENOMIC DNA]</scope>
    <source>
        <strain evidence="2 3">DSM 21303</strain>
    </source>
</reference>
<proteinExistence type="predicted"/>
<dbReference type="AlphaFoldDB" id="A0A9X0WJ85"/>
<evidence type="ECO:0000313" key="3">
    <source>
        <dbReference type="Proteomes" id="UP001138802"/>
    </source>
</evidence>
<dbReference type="Pfam" id="PF05139">
    <property type="entry name" value="Erythro_esteras"/>
    <property type="match status" value="1"/>
</dbReference>
<dbReference type="Proteomes" id="UP001138802">
    <property type="component" value="Unassembled WGS sequence"/>
</dbReference>
<dbReference type="CDD" id="cd14728">
    <property type="entry name" value="Ere-like"/>
    <property type="match status" value="1"/>
</dbReference>
<dbReference type="InterPro" id="IPR014622">
    <property type="entry name" value="UCP036794_erythomycin"/>
</dbReference>